<dbReference type="PROSITE" id="PS51707">
    <property type="entry name" value="CYTH"/>
    <property type="match status" value="1"/>
</dbReference>
<sequence length="194" mass="22234">MTQEIEIEVKSLVDEPAFSQLLQFLNKSMKQAVMQKNHYFETTDQALKQAKSALRIREKNNTFTLTLKEPHQDGLLETHQTLSSLEVDRAIKEGVIPRGEVMHQLKELDINPATLSYLGTLTTERLECDYKNGALCFDKSTYLGQVDYEIEFEGNSLEHATHSLESLFSEIGIKQVPTPNKVQRFFERKQALND</sequence>
<dbReference type="PANTHER" id="PTHR34948:SF2">
    <property type="entry name" value="TRIPHOSPHATE TUNNEL METALLOENZYME 3"/>
    <property type="match status" value="1"/>
</dbReference>
<dbReference type="SMART" id="SM01118">
    <property type="entry name" value="CYTH"/>
    <property type="match status" value="1"/>
</dbReference>
<name>A0AB39BRA5_9BACI</name>
<evidence type="ECO:0000259" key="1">
    <source>
        <dbReference type="PROSITE" id="PS51707"/>
    </source>
</evidence>
<dbReference type="CDD" id="cd07762">
    <property type="entry name" value="CYTH-like_Pase_1"/>
    <property type="match status" value="1"/>
</dbReference>
<dbReference type="PIRSF" id="PIRSF012526">
    <property type="entry name" value="CYTH_UCP012526"/>
    <property type="match status" value="1"/>
</dbReference>
<dbReference type="RefSeq" id="WP_368503804.1">
    <property type="nucleotide sequence ID" value="NZ_CP162551.1"/>
</dbReference>
<accession>A0AB39BRA5</accession>
<feature type="domain" description="CYTH" evidence="1">
    <location>
        <begin position="4"/>
        <end position="192"/>
    </location>
</feature>
<dbReference type="PANTHER" id="PTHR34948">
    <property type="entry name" value="OS08G0299200 PROTEIN"/>
    <property type="match status" value="1"/>
</dbReference>
<dbReference type="Pfam" id="PF01928">
    <property type="entry name" value="CYTH"/>
    <property type="match status" value="1"/>
</dbReference>
<dbReference type="Gene3D" id="2.40.320.10">
    <property type="entry name" value="Hypothetical Protein Pfu-838710-001"/>
    <property type="match status" value="1"/>
</dbReference>
<dbReference type="InterPro" id="IPR033469">
    <property type="entry name" value="CYTH-like_dom_sf"/>
</dbReference>
<dbReference type="AlphaFoldDB" id="A0AB39BRA5"/>
<dbReference type="EMBL" id="CP162551">
    <property type="protein sequence ID" value="XDI36348.1"/>
    <property type="molecule type" value="Genomic_DNA"/>
</dbReference>
<evidence type="ECO:0000313" key="2">
    <source>
        <dbReference type="EMBL" id="XDI36348.1"/>
    </source>
</evidence>
<dbReference type="InterPro" id="IPR023577">
    <property type="entry name" value="CYTH_domain"/>
</dbReference>
<dbReference type="SUPFAM" id="SSF55154">
    <property type="entry name" value="CYTH-like phosphatases"/>
    <property type="match status" value="1"/>
</dbReference>
<dbReference type="InterPro" id="IPR009195">
    <property type="entry name" value="Uncharacterised_YjbK"/>
</dbReference>
<reference evidence="2" key="1">
    <citation type="submission" date="2024-07" db="EMBL/GenBank/DDBJ databases">
        <title>Identification and characteristics of an arsenic-resistant bacterial isolate, which belongs to a novel species.</title>
        <authorList>
            <person name="Juszczyk A."/>
            <person name="Kowalczyk A."/>
            <person name="Was K."/>
            <person name="Kosowicz W."/>
            <person name="Budzyn A."/>
            <person name="Latowski D."/>
        </authorList>
    </citation>
    <scope>NUCLEOTIDE SEQUENCE</scope>
    <source>
        <strain evidence="2">As8PL</strain>
    </source>
</reference>
<protein>
    <submittedName>
        <fullName evidence="2">CYTH domain-containing protein</fullName>
    </submittedName>
</protein>
<gene>
    <name evidence="2" type="ORF">AB3N04_16835</name>
</gene>
<proteinExistence type="predicted"/>
<organism evidence="2">
    <name type="scientific">Alkalihalophilus sp. As8PL</name>
    <dbReference type="NCBI Taxonomy" id="3237103"/>
    <lineage>
        <taxon>Bacteria</taxon>
        <taxon>Bacillati</taxon>
        <taxon>Bacillota</taxon>
        <taxon>Bacilli</taxon>
        <taxon>Bacillales</taxon>
        <taxon>Bacillaceae</taxon>
        <taxon>Alkalihalophilus</taxon>
    </lineage>
</organism>